<dbReference type="GeneID" id="49612036"/>
<keyword evidence="6" id="KW-0808">Transferase</keyword>
<dbReference type="GO" id="GO:0016567">
    <property type="term" value="P:protein ubiquitination"/>
    <property type="evidence" value="ECO:0007669"/>
    <property type="project" value="InterPro"/>
</dbReference>
<dbReference type="GO" id="GO:0005576">
    <property type="term" value="C:extracellular region"/>
    <property type="evidence" value="ECO:0007669"/>
    <property type="project" value="UniProtKB-UniRule"/>
</dbReference>
<dbReference type="PROSITE" id="PS51450">
    <property type="entry name" value="LRR"/>
    <property type="match status" value="2"/>
</dbReference>
<dbReference type="EMBL" id="CP031146">
    <property type="protein sequence ID" value="AXM94553.1"/>
    <property type="molecule type" value="Genomic_DNA"/>
</dbReference>
<proteinExistence type="inferred from homology"/>
<comment type="catalytic activity">
    <reaction evidence="1">
        <text>S-ubiquitinyl-[E2 ubiquitin-conjugating enzyme]-L-cysteine + [acceptor protein]-L-lysine = [E2 ubiquitin-conjugating enzyme]-L-cysteine + N(6)-ubiquitinyl-[acceptor protein]-L-lysine.</text>
        <dbReference type="EC" id="2.3.2.27"/>
    </reaction>
</comment>
<comment type="similarity">
    <text evidence="6">Belongs to the LRR-containing bacterial E3 ligase family.</text>
</comment>
<keyword evidence="6" id="KW-0833">Ubl conjugation pathway</keyword>
<keyword evidence="6" id="KW-0964">Secreted</keyword>
<dbReference type="InterPro" id="IPR032675">
    <property type="entry name" value="LRR_dom_sf"/>
</dbReference>
<evidence type="ECO:0000259" key="7">
    <source>
        <dbReference type="PROSITE" id="PS52053"/>
    </source>
</evidence>
<gene>
    <name evidence="8" type="ORF">DVB73_01270</name>
</gene>
<dbReference type="Gene3D" id="1.20.58.360">
    <property type="entry name" value="Shigella T3SS effector IpaH defines"/>
    <property type="match status" value="1"/>
</dbReference>
<dbReference type="SUPFAM" id="SSF52058">
    <property type="entry name" value="L domain-like"/>
    <property type="match status" value="1"/>
</dbReference>
<evidence type="ECO:0000256" key="1">
    <source>
        <dbReference type="ARBA" id="ARBA00000900"/>
    </source>
</evidence>
<dbReference type="GO" id="GO:0061630">
    <property type="term" value="F:ubiquitin protein ligase activity"/>
    <property type="evidence" value="ECO:0007669"/>
    <property type="project" value="UniProtKB-EC"/>
</dbReference>
<evidence type="ECO:0000313" key="8">
    <source>
        <dbReference type="EMBL" id="AXM94553.1"/>
    </source>
</evidence>
<evidence type="ECO:0000256" key="4">
    <source>
        <dbReference type="ARBA" id="ARBA00022737"/>
    </source>
</evidence>
<keyword evidence="6" id="KW-0832">Ubl conjugation</keyword>
<keyword evidence="3" id="KW-0433">Leucine-rich repeat</keyword>
<organism evidence="8 9">
    <name type="scientific">Pseudomonas plecoglossicida</name>
    <dbReference type="NCBI Taxonomy" id="70775"/>
    <lineage>
        <taxon>Bacteria</taxon>
        <taxon>Pseudomonadati</taxon>
        <taxon>Pseudomonadota</taxon>
        <taxon>Gammaproteobacteria</taxon>
        <taxon>Pseudomonadales</taxon>
        <taxon>Pseudomonadaceae</taxon>
        <taxon>Pseudomonas</taxon>
    </lineage>
</organism>
<dbReference type="Pfam" id="PF20178">
    <property type="entry name" value="ToxA_N"/>
    <property type="match status" value="1"/>
</dbReference>
<dbReference type="PANTHER" id="PTHR48051:SF1">
    <property type="entry name" value="RAS SUPPRESSOR PROTEIN 1"/>
    <property type="match status" value="1"/>
</dbReference>
<dbReference type="RefSeq" id="WP_016395005.1">
    <property type="nucleotide sequence ID" value="NZ_CP031146.1"/>
</dbReference>
<sequence length="1623" mass="182079">MTHTPYHHAQMVRTLPDWSKALHPDHASRIVQSLRKDYLDAEGVAYPWYTQADSLTRETLQRAIAKRDNSRNALQAALRPLQGITEYCTPLLEDHLKLDTPVSQAQYVHQATKIKQPEGLPGGPGVPSEQNEIVADGAPQYRSLLEAALHNFEGATDTTRFSRLQRSRQDIMPITGLTLPRFIEACRTLDLGQCYQEHLGTVFEGENKDRLHALAVQARRDEFRVQVRIATCKGLLSAPQSLALHGICADDANAPTTYEGRPLRCWQLLLLGVPIHELLFIAPKTNGKHDPVFLYNPVDEDPIRGFASLGDAYKHLSTQLLDTAYRARFVALALQAQQAELNTTLMGQLFSNADEAPDKPLIPDTSTHLEVIEKALPVRPWASLESNHLIRLKADARRIAVPTADVDANVRLRNLEHWFELGMTVLNVAAMFVPCLNPIMLTLGASQIMESVFEGISAWEEGDNAQALAQLESVLLNVAVVGAIGAGAVALKASGFVDGLQSIVKDGKDQLWNGSVKDYVNTTSIPPHLEPDSMGRYALDGRYYVRLDGELYEQVQEDGRWQINHPQNPQAYRPALVDNEAGSWRSVHENPVEWDQHRLLRRLGPISDGLDDTELDAAMKCTGERSDTLRHAQVGAQRPPALLADVIDRLRSNRQVDDIIDRVRHGKALAAYKNFALPSLTELDGWPQQYVIKAYRGPESWGESTLYGQVDQAHPVAIEINRSELENGQLSERIVAQLDDDAIDRLLPQGTDVADQAKALSEKLARHLETERETLFDRLYTRHATVRSEKAQVIAAQFPSVPHRAIAQIMARTSASERLHLGNGRVPLRVAEEARALQAHARLDKALLGLYRPELANTDSAVLDAALETEHPDADALQRFEIAAADRPHAARLIGQQPIRPGYRSPMRLADGRPGYPLSGRLRWPNTADRRLRALYPGLNANERNALLGQLRQRGDVAGQIRALEIQRDTLDNSLRDWQNQGPEDQRAERGVLRELINSAWRRDEPDTLTLQALDIESLPSLSARFDHITTVNIRNLGIRHIPADFFQSFPSLRTLRLAQSPELDFEEVFHALASTPQLEALELGNNQLGALTESMRQRLAGLTRLRRLSLRLNRLQISDADLQTIIQLPLERLDLENNDIALTPALAARFSNLTRLRDLRLTNNPLQHAPDLTGLTRLANLRLRNCLLRTWPRGLTALMTQADLQLRYLSLSYNPIAELVDLEPILTSPFAEAVRSGQDNGHWDFTANDLDAQSNRRLGATGVVIDSENELAAAAEDFWPQHANDEQRALWNELFEGDANRHLRDVVERVAGSAQAQNNLPELTDQVWQLLEQAGRDEELRTHLDTVAQDYPPTCGDAGTDGFSALELEALAFRELAEEADRPAYLFNFFRKLYRREMVNALGERIQLARLARQARLLELERLPPEAQPTDLAVPALDELDRLTDDDLLQGGTDLIEIRLALRQLLALGLDFPETSQGMLYRTEAMISGRVASNVEHAVLALDETAAGRRDWIARQPSWQRYLSQHFTERFMALDERWYQGIQYLDYCLDAENEALTSLDQAVLQAITDVMPEAPLDDAGQLRRMDLESAAYDQASRRLNAGRDQDRQALFEQLTRAQDWND</sequence>
<keyword evidence="4" id="KW-0677">Repeat</keyword>
<comment type="PTM">
    <text evidence="6">Ubiquitinated in the presence of host E1 ubiquitin-activating enzyme, E2 ubiquitin-conjugating enzyme and ubiquitin.</text>
</comment>
<evidence type="ECO:0000313" key="9">
    <source>
        <dbReference type="Proteomes" id="UP000256503"/>
    </source>
</evidence>
<dbReference type="EC" id="2.3.2.27" evidence="2"/>
<dbReference type="Gene3D" id="3.80.10.10">
    <property type="entry name" value="Ribonuclease Inhibitor"/>
    <property type="match status" value="2"/>
</dbReference>
<evidence type="ECO:0000256" key="5">
    <source>
        <dbReference type="ARBA" id="ARBA00023026"/>
    </source>
</evidence>
<dbReference type="InterPro" id="IPR050216">
    <property type="entry name" value="LRR_domain-containing"/>
</dbReference>
<dbReference type="PROSITE" id="PS52053">
    <property type="entry name" value="NEL"/>
    <property type="match status" value="1"/>
</dbReference>
<dbReference type="InterPro" id="IPR001611">
    <property type="entry name" value="Leu-rich_rpt"/>
</dbReference>
<evidence type="ECO:0000256" key="6">
    <source>
        <dbReference type="PROSITE-ProRule" id="PRU01398"/>
    </source>
</evidence>
<evidence type="ECO:0000256" key="2">
    <source>
        <dbReference type="ARBA" id="ARBA00012483"/>
    </source>
</evidence>
<protein>
    <recommendedName>
        <fullName evidence="2">RING-type E3 ubiquitin transferase</fullName>
        <ecNumber evidence="2">2.3.2.27</ecNumber>
    </recommendedName>
</protein>
<accession>A0AAD0QRZ6</accession>
<dbReference type="Proteomes" id="UP000256503">
    <property type="component" value="Chromosome"/>
</dbReference>
<evidence type="ECO:0000256" key="3">
    <source>
        <dbReference type="ARBA" id="ARBA00022614"/>
    </source>
</evidence>
<feature type="active site" description="Glycyl thioester intermediate" evidence="6">
    <location>
        <position position="1356"/>
    </location>
</feature>
<name>A0AAD0QRZ6_PSEDL</name>
<keyword evidence="6" id="KW-1035">Host cytoplasm</keyword>
<dbReference type="InterPro" id="IPR046673">
    <property type="entry name" value="ToxA_N"/>
</dbReference>
<feature type="domain" description="NEL" evidence="7">
    <location>
        <begin position="1268"/>
        <end position="1623"/>
    </location>
</feature>
<dbReference type="PANTHER" id="PTHR48051">
    <property type="match status" value="1"/>
</dbReference>
<dbReference type="GO" id="GO:0005737">
    <property type="term" value="C:cytoplasm"/>
    <property type="evidence" value="ECO:0007669"/>
    <property type="project" value="TreeGrafter"/>
</dbReference>
<keyword evidence="5" id="KW-0843">Virulence</keyword>
<reference evidence="8 9" key="1">
    <citation type="submission" date="2018-07" db="EMBL/GenBank/DDBJ databases">
        <title>Complete genome sequence of a Pseudomonas plecoglossicida strain pathogenic to the marine fish, Larimichthys crocea.</title>
        <authorList>
            <person name="Tao Z."/>
        </authorList>
    </citation>
    <scope>NUCLEOTIDE SEQUENCE [LARGE SCALE GENOMIC DNA]</scope>
    <source>
        <strain evidence="8 9">XSDHY-P</strain>
    </source>
</reference>
<dbReference type="InterPro" id="IPR029487">
    <property type="entry name" value="NEL_dom"/>
</dbReference>
<dbReference type="Pfam" id="PF14496">
    <property type="entry name" value="NEL"/>
    <property type="match status" value="1"/>
</dbReference>